<keyword evidence="4" id="KW-1185">Reference proteome</keyword>
<evidence type="ECO:0000313" key="4">
    <source>
        <dbReference type="Proteomes" id="UP000050280"/>
    </source>
</evidence>
<evidence type="ECO:0000259" key="2">
    <source>
        <dbReference type="Pfam" id="PF13778"/>
    </source>
</evidence>
<sequence>MNHPLCGWFFCFVPWSNMKLILTFIFLVTLQLKAQNLEEYQWRNRLLILFGDSSTEAFLRQKQLLTKEKAALEERAILIFEGNRELQEQLQLNAEFEGIILIGKDGGVKHKKPFTVQPEAIFSMIDGMPMRKAEIRNKKKS</sequence>
<evidence type="ECO:0000313" key="3">
    <source>
        <dbReference type="EMBL" id="KPM31872.1"/>
    </source>
</evidence>
<evidence type="ECO:0000256" key="1">
    <source>
        <dbReference type="ARBA" id="ARBA00022729"/>
    </source>
</evidence>
<dbReference type="EMBL" id="LDJX01000004">
    <property type="protein sequence ID" value="KPM31872.1"/>
    <property type="molecule type" value="Genomic_DNA"/>
</dbReference>
<name>A0A0P7A5M4_9FLAO</name>
<proteinExistence type="predicted"/>
<dbReference type="AlphaFoldDB" id="A0A0P7A5M4"/>
<protein>
    <recommendedName>
        <fullName evidence="2">DUF4174 domain-containing protein</fullName>
    </recommendedName>
</protein>
<dbReference type="Proteomes" id="UP000050280">
    <property type="component" value="Unassembled WGS sequence"/>
</dbReference>
<comment type="caution">
    <text evidence="3">The sequence shown here is derived from an EMBL/GenBank/DDBJ whole genome shotgun (WGS) entry which is preliminary data.</text>
</comment>
<accession>A0A0P7A5M4</accession>
<dbReference type="STRING" id="1300341.I595_2372"/>
<organism evidence="3 4">
    <name type="scientific">Croceitalea dokdonensis DOKDO 023</name>
    <dbReference type="NCBI Taxonomy" id="1300341"/>
    <lineage>
        <taxon>Bacteria</taxon>
        <taxon>Pseudomonadati</taxon>
        <taxon>Bacteroidota</taxon>
        <taxon>Flavobacteriia</taxon>
        <taxon>Flavobacteriales</taxon>
        <taxon>Flavobacteriaceae</taxon>
        <taxon>Croceitalea</taxon>
    </lineage>
</organism>
<dbReference type="OrthoDB" id="7362103at2"/>
<keyword evidence="1" id="KW-0732">Signal</keyword>
<reference evidence="3 4" key="1">
    <citation type="submission" date="2015-09" db="EMBL/GenBank/DDBJ databases">
        <title>Genome sequence of the marine flavobacterium Croceitalea dokdonensis DOKDO 023 that contains proton- and sodium-pumping rhodopsins.</title>
        <authorList>
            <person name="Kwon S.-K."/>
            <person name="Lee H.K."/>
            <person name="Kwak M.-J."/>
            <person name="Kim J.F."/>
        </authorList>
    </citation>
    <scope>NUCLEOTIDE SEQUENCE [LARGE SCALE GENOMIC DNA]</scope>
    <source>
        <strain evidence="3 4">DOKDO 023</strain>
    </source>
</reference>
<dbReference type="Pfam" id="PF13778">
    <property type="entry name" value="DUF4174"/>
    <property type="match status" value="1"/>
</dbReference>
<dbReference type="InterPro" id="IPR025232">
    <property type="entry name" value="DUF4174"/>
</dbReference>
<feature type="domain" description="DUF4174" evidence="2">
    <location>
        <begin position="36"/>
        <end position="134"/>
    </location>
</feature>
<gene>
    <name evidence="3" type="ORF">I595_2372</name>
</gene>